<keyword evidence="3" id="KW-1185">Reference proteome</keyword>
<comment type="caution">
    <text evidence="2">The sequence shown here is derived from an EMBL/GenBank/DDBJ whole genome shotgun (WGS) entry which is preliminary data.</text>
</comment>
<name>A0A9Q0S1V7_9DIPT</name>
<protein>
    <submittedName>
        <fullName evidence="2">Uncharacterized protein</fullName>
    </submittedName>
</protein>
<accession>A0A9Q0S1V7</accession>
<dbReference type="EMBL" id="WJQU01000002">
    <property type="protein sequence ID" value="KAJ6642357.1"/>
    <property type="molecule type" value="Genomic_DNA"/>
</dbReference>
<keyword evidence="1" id="KW-0732">Signal</keyword>
<gene>
    <name evidence="2" type="ORF">Bhyg_07305</name>
</gene>
<proteinExistence type="predicted"/>
<dbReference type="AlphaFoldDB" id="A0A9Q0S1V7"/>
<organism evidence="2 3">
    <name type="scientific">Pseudolycoriella hygida</name>
    <dbReference type="NCBI Taxonomy" id="35572"/>
    <lineage>
        <taxon>Eukaryota</taxon>
        <taxon>Metazoa</taxon>
        <taxon>Ecdysozoa</taxon>
        <taxon>Arthropoda</taxon>
        <taxon>Hexapoda</taxon>
        <taxon>Insecta</taxon>
        <taxon>Pterygota</taxon>
        <taxon>Neoptera</taxon>
        <taxon>Endopterygota</taxon>
        <taxon>Diptera</taxon>
        <taxon>Nematocera</taxon>
        <taxon>Sciaroidea</taxon>
        <taxon>Sciaridae</taxon>
        <taxon>Pseudolycoriella</taxon>
    </lineage>
</organism>
<feature type="chain" id="PRO_5040419502" evidence="1">
    <location>
        <begin position="20"/>
        <end position="83"/>
    </location>
</feature>
<dbReference type="OrthoDB" id="7743177at2759"/>
<evidence type="ECO:0000313" key="3">
    <source>
        <dbReference type="Proteomes" id="UP001151699"/>
    </source>
</evidence>
<reference evidence="2" key="1">
    <citation type="submission" date="2022-07" db="EMBL/GenBank/DDBJ databases">
        <authorList>
            <person name="Trinca V."/>
            <person name="Uliana J.V.C."/>
            <person name="Torres T.T."/>
            <person name="Ward R.J."/>
            <person name="Monesi N."/>
        </authorList>
    </citation>
    <scope>NUCLEOTIDE SEQUENCE</scope>
    <source>
        <strain evidence="2">HSMRA1968</strain>
        <tissue evidence="2">Whole embryos</tissue>
    </source>
</reference>
<evidence type="ECO:0000256" key="1">
    <source>
        <dbReference type="SAM" id="SignalP"/>
    </source>
</evidence>
<feature type="signal peptide" evidence="1">
    <location>
        <begin position="1"/>
        <end position="19"/>
    </location>
</feature>
<dbReference type="Proteomes" id="UP001151699">
    <property type="component" value="Chromosome B"/>
</dbReference>
<evidence type="ECO:0000313" key="2">
    <source>
        <dbReference type="EMBL" id="KAJ6642357.1"/>
    </source>
</evidence>
<sequence>MDVIFKILFLAAAVVLVFGDDTTNDTFINIPADPVFNDHSALSDKSNLQSAQYQDFIRNLYRFDKENLEKYDNLFQKAPESGT</sequence>